<accession>A0ABY5PB90</accession>
<evidence type="ECO:0000313" key="1">
    <source>
        <dbReference type="EMBL" id="UUY01797.1"/>
    </source>
</evidence>
<name>A0ABY5PB90_9ACTN</name>
<organism evidence="1 2">
    <name type="scientific">Svornostia abyssi</name>
    <dbReference type="NCBI Taxonomy" id="2898438"/>
    <lineage>
        <taxon>Bacteria</taxon>
        <taxon>Bacillati</taxon>
        <taxon>Actinomycetota</taxon>
        <taxon>Thermoleophilia</taxon>
        <taxon>Solirubrobacterales</taxon>
        <taxon>Baekduiaceae</taxon>
        <taxon>Svornostia</taxon>
    </lineage>
</organism>
<sequence>MRIVVEERDGPRREAGSEQVLKDGAGQYHAATVVAETSLTAEVVRYELEVSADSELAEVAFVAAADYTEDGQLRCPKIILVGAAARQCRFPLGHYEPHQP</sequence>
<gene>
    <name evidence="1" type="ORF">LRS13_13795</name>
</gene>
<reference evidence="2" key="1">
    <citation type="submission" date="2021-11" db="EMBL/GenBank/DDBJ databases">
        <title>Cultivation dependent microbiological survey of springs from the worlds oldest radium mine currently devoted to the extraction of radon-saturated water.</title>
        <authorList>
            <person name="Kapinusova G."/>
            <person name="Smrhova T."/>
            <person name="Strejcek M."/>
            <person name="Suman J."/>
            <person name="Jani K."/>
            <person name="Pajer P."/>
            <person name="Uhlik O."/>
        </authorList>
    </citation>
    <scope>NUCLEOTIDE SEQUENCE [LARGE SCALE GENOMIC DNA]</scope>
    <source>
        <strain evidence="2">J379</strain>
    </source>
</reference>
<dbReference type="Proteomes" id="UP001058860">
    <property type="component" value="Chromosome"/>
</dbReference>
<evidence type="ECO:0000313" key="2">
    <source>
        <dbReference type="Proteomes" id="UP001058860"/>
    </source>
</evidence>
<keyword evidence="2" id="KW-1185">Reference proteome</keyword>
<dbReference type="RefSeq" id="WP_353862345.1">
    <property type="nucleotide sequence ID" value="NZ_CP088295.1"/>
</dbReference>
<proteinExistence type="predicted"/>
<protein>
    <submittedName>
        <fullName evidence="1">Uncharacterized protein</fullName>
    </submittedName>
</protein>
<dbReference type="EMBL" id="CP088295">
    <property type="protein sequence ID" value="UUY01797.1"/>
    <property type="molecule type" value="Genomic_DNA"/>
</dbReference>